<reference evidence="3" key="1">
    <citation type="submission" date="2016-06" db="EMBL/GenBank/DDBJ databases">
        <title>Parallel loss of symbiosis genes in relatives of nitrogen-fixing non-legume Parasponia.</title>
        <authorList>
            <person name="Van Velzen R."/>
            <person name="Holmer R."/>
            <person name="Bu F."/>
            <person name="Rutten L."/>
            <person name="Van Zeijl A."/>
            <person name="Liu W."/>
            <person name="Santuari L."/>
            <person name="Cao Q."/>
            <person name="Sharma T."/>
            <person name="Shen D."/>
            <person name="Roswanjaya Y."/>
            <person name="Wardhani T."/>
            <person name="Kalhor M.S."/>
            <person name="Jansen J."/>
            <person name="Van den Hoogen J."/>
            <person name="Gungor B."/>
            <person name="Hartog M."/>
            <person name="Hontelez J."/>
            <person name="Verver J."/>
            <person name="Yang W.-C."/>
            <person name="Schijlen E."/>
            <person name="Repin R."/>
            <person name="Schilthuizen M."/>
            <person name="Schranz E."/>
            <person name="Heidstra R."/>
            <person name="Miyata K."/>
            <person name="Fedorova E."/>
            <person name="Kohlen W."/>
            <person name="Bisseling T."/>
            <person name="Smit S."/>
            <person name="Geurts R."/>
        </authorList>
    </citation>
    <scope>NUCLEOTIDE SEQUENCE [LARGE SCALE GENOMIC DNA]</scope>
    <source>
        <strain evidence="3">cv. WU1-14</strain>
    </source>
</reference>
<dbReference type="OrthoDB" id="10531901at2759"/>
<evidence type="ECO:0000313" key="2">
    <source>
        <dbReference type="EMBL" id="PON53568.1"/>
    </source>
</evidence>
<evidence type="ECO:0000256" key="1">
    <source>
        <dbReference type="SAM" id="MobiDB-lite"/>
    </source>
</evidence>
<name>A0A2P5BXR3_PARAD</name>
<proteinExistence type="predicted"/>
<feature type="region of interest" description="Disordered" evidence="1">
    <location>
        <begin position="327"/>
        <end position="347"/>
    </location>
</feature>
<gene>
    <name evidence="2" type="ORF">PanWU01x14_201260</name>
</gene>
<dbReference type="Proteomes" id="UP000237105">
    <property type="component" value="Unassembled WGS sequence"/>
</dbReference>
<sequence length="403" mass="45037">MAEVSWNSSLALGANKEVQDGPKANDAFLVDSDNEGMNKCPSRKVDGFVPEVLCRGAVLSFAPSPLRKKARLRDLYVSDFNNIFLLQKSCSISRSHYDDTRLLRRFPPQIKAGMLKASWYSVTMWSSLSVLAMDPKECHFKGLLTSSTLALVRWHPYLASNPLLKRHGITRPIYPEVDDMISEVEESLATTCASLIPQLLSYSTVRPHSTFLGWHLTSNGRRGIAKARPRRSPTAIAVGLRPSLGIYFSLKWRIEGLLLQQFASKKAKSSATPLSQGESSQAQGLPLTFRSIEAPHGEGVPPSTSKAFAEYELFWARVEDAQDKTLEEKQKVNKKSSTSKETKGQLRKELESLRIEAEVSVSHTRGKAVVNFKNSQEFSDLYFSSFIDCRLEVMARFLEATIN</sequence>
<dbReference type="AlphaFoldDB" id="A0A2P5BXR3"/>
<comment type="caution">
    <text evidence="2">The sequence shown here is derived from an EMBL/GenBank/DDBJ whole genome shotgun (WGS) entry which is preliminary data.</text>
</comment>
<organism evidence="2 3">
    <name type="scientific">Parasponia andersonii</name>
    <name type="common">Sponia andersonii</name>
    <dbReference type="NCBI Taxonomy" id="3476"/>
    <lineage>
        <taxon>Eukaryota</taxon>
        <taxon>Viridiplantae</taxon>
        <taxon>Streptophyta</taxon>
        <taxon>Embryophyta</taxon>
        <taxon>Tracheophyta</taxon>
        <taxon>Spermatophyta</taxon>
        <taxon>Magnoliopsida</taxon>
        <taxon>eudicotyledons</taxon>
        <taxon>Gunneridae</taxon>
        <taxon>Pentapetalae</taxon>
        <taxon>rosids</taxon>
        <taxon>fabids</taxon>
        <taxon>Rosales</taxon>
        <taxon>Cannabaceae</taxon>
        <taxon>Parasponia</taxon>
    </lineage>
</organism>
<keyword evidence="3" id="KW-1185">Reference proteome</keyword>
<evidence type="ECO:0000313" key="3">
    <source>
        <dbReference type="Proteomes" id="UP000237105"/>
    </source>
</evidence>
<protein>
    <submittedName>
        <fullName evidence="2">Uncharacterized protein</fullName>
    </submittedName>
</protein>
<dbReference type="EMBL" id="JXTB01000205">
    <property type="protein sequence ID" value="PON53568.1"/>
    <property type="molecule type" value="Genomic_DNA"/>
</dbReference>
<accession>A0A2P5BXR3</accession>
<feature type="compositionally biased region" description="Basic and acidic residues" evidence="1">
    <location>
        <begin position="338"/>
        <end position="347"/>
    </location>
</feature>